<feature type="transmembrane region" description="Helical" evidence="1">
    <location>
        <begin position="390"/>
        <end position="407"/>
    </location>
</feature>
<proteinExistence type="predicted"/>
<keyword evidence="1" id="KW-0472">Membrane</keyword>
<dbReference type="Pfam" id="PF09925">
    <property type="entry name" value="DUF2157"/>
    <property type="match status" value="1"/>
</dbReference>
<dbReference type="OrthoDB" id="7353197at2"/>
<evidence type="ECO:0000256" key="1">
    <source>
        <dbReference type="SAM" id="Phobius"/>
    </source>
</evidence>
<keyword evidence="4" id="KW-1185">Reference proteome</keyword>
<feature type="transmembrane region" description="Helical" evidence="1">
    <location>
        <begin position="308"/>
        <end position="328"/>
    </location>
</feature>
<feature type="transmembrane region" description="Helical" evidence="1">
    <location>
        <begin position="73"/>
        <end position="94"/>
    </location>
</feature>
<gene>
    <name evidence="3" type="ORF">SAMN05192568_11083</name>
</gene>
<dbReference type="STRING" id="582667.SAMN05192568_11083"/>
<evidence type="ECO:0000313" key="4">
    <source>
        <dbReference type="Proteomes" id="UP000199048"/>
    </source>
</evidence>
<keyword evidence="1" id="KW-1133">Transmembrane helix</keyword>
<organism evidence="3 4">
    <name type="scientific">Methylobacterium pseudosasicola</name>
    <dbReference type="NCBI Taxonomy" id="582667"/>
    <lineage>
        <taxon>Bacteria</taxon>
        <taxon>Pseudomonadati</taxon>
        <taxon>Pseudomonadota</taxon>
        <taxon>Alphaproteobacteria</taxon>
        <taxon>Hyphomicrobiales</taxon>
        <taxon>Methylobacteriaceae</taxon>
        <taxon>Methylobacterium</taxon>
    </lineage>
</organism>
<sequence>MPLSYSARLRRDLRDWQESGLILPEQAERIAAHAFAPRGSKHLQAAIVLCILLLVAPSIIAFVAANWSVMAPASRLVVLFVTNAVAVFGTYLAARRRAQDRARSASRLVDGLATLSLVIAAATLALVGQTFHVAADPQGFAGTIAALGLATALVARSGGAAVIACVALIAVDLGFGGLDFATLRGDTAAGAGIWFWTVGPVLFLASLSGWLPAREATLLLLLIVFTNHLGGAPAGLTFFLPPDRILTVAAIALAVGHAVSRVSPQGEWPSRIHAGALALTRAAVGLCLLGIVMVSVRTLGFGGARPTFAAALALATIATSAFVVARFRSPARAARPTSDLLVLAAAALALLIWLIAGTGREPSTFWTVWGGIVPALMLVVAGDLEDRRELYGWGMTLTAGLTIGMLAASRNLIAFSGNLLLCAVLLSLALLACRWAARRVTGRVA</sequence>
<feature type="transmembrane region" description="Helical" evidence="1">
    <location>
        <begin position="340"/>
        <end position="359"/>
    </location>
</feature>
<evidence type="ECO:0000313" key="3">
    <source>
        <dbReference type="EMBL" id="SFN02137.1"/>
    </source>
</evidence>
<feature type="transmembrane region" description="Helical" evidence="1">
    <location>
        <begin position="274"/>
        <end position="296"/>
    </location>
</feature>
<feature type="transmembrane region" description="Helical" evidence="1">
    <location>
        <begin position="245"/>
        <end position="262"/>
    </location>
</feature>
<dbReference type="AlphaFoldDB" id="A0A1I4VLV8"/>
<feature type="domain" description="DUF2157" evidence="2">
    <location>
        <begin position="15"/>
        <end position="159"/>
    </location>
</feature>
<feature type="transmembrane region" description="Helical" evidence="1">
    <location>
        <begin position="139"/>
        <end position="155"/>
    </location>
</feature>
<feature type="transmembrane region" description="Helical" evidence="1">
    <location>
        <begin position="106"/>
        <end position="127"/>
    </location>
</feature>
<feature type="transmembrane region" description="Helical" evidence="1">
    <location>
        <begin position="45"/>
        <end position="67"/>
    </location>
</feature>
<reference evidence="4" key="1">
    <citation type="submission" date="2016-10" db="EMBL/GenBank/DDBJ databases">
        <authorList>
            <person name="Varghese N."/>
            <person name="Submissions S."/>
        </authorList>
    </citation>
    <scope>NUCLEOTIDE SEQUENCE [LARGE SCALE GENOMIC DNA]</scope>
    <source>
        <strain evidence="4">BL36</strain>
    </source>
</reference>
<dbReference type="EMBL" id="FOTK01000108">
    <property type="protein sequence ID" value="SFN02137.1"/>
    <property type="molecule type" value="Genomic_DNA"/>
</dbReference>
<name>A0A1I4VLV8_9HYPH</name>
<keyword evidence="1" id="KW-0812">Transmembrane</keyword>
<feature type="transmembrane region" description="Helical" evidence="1">
    <location>
        <begin position="365"/>
        <end position="383"/>
    </location>
</feature>
<feature type="transmembrane region" description="Helical" evidence="1">
    <location>
        <begin position="162"/>
        <end position="181"/>
    </location>
</feature>
<feature type="transmembrane region" description="Helical" evidence="1">
    <location>
        <begin position="193"/>
        <end position="211"/>
    </location>
</feature>
<evidence type="ECO:0000259" key="2">
    <source>
        <dbReference type="Pfam" id="PF09925"/>
    </source>
</evidence>
<dbReference type="Proteomes" id="UP000199048">
    <property type="component" value="Unassembled WGS sequence"/>
</dbReference>
<dbReference type="RefSeq" id="WP_092047587.1">
    <property type="nucleotide sequence ID" value="NZ_FOTK01000108.1"/>
</dbReference>
<dbReference type="InterPro" id="IPR018677">
    <property type="entry name" value="DUF2157"/>
</dbReference>
<feature type="transmembrane region" description="Helical" evidence="1">
    <location>
        <begin position="413"/>
        <end position="433"/>
    </location>
</feature>
<protein>
    <submittedName>
        <fullName evidence="3">Uncharacterized membrane protein</fullName>
    </submittedName>
</protein>
<feature type="transmembrane region" description="Helical" evidence="1">
    <location>
        <begin position="218"/>
        <end position="239"/>
    </location>
</feature>
<accession>A0A1I4VLV8</accession>